<proteinExistence type="predicted"/>
<dbReference type="Proteomes" id="UP000189883">
    <property type="component" value="Chromosome"/>
</dbReference>
<evidence type="ECO:0000313" key="2">
    <source>
        <dbReference type="EMBL" id="MCW0523225.1"/>
    </source>
</evidence>
<dbReference type="RefSeq" id="WP_079206683.1">
    <property type="nucleotide sequence ID" value="NZ_CP011859.1"/>
</dbReference>
<evidence type="ECO:0000313" key="1">
    <source>
        <dbReference type="EMBL" id="AQY21427.1"/>
    </source>
</evidence>
<name>A0A1S7DQP2_RIEAN</name>
<sequence>MSFIVDKSNYNVTYNLDTKKFTGDTTIRVNTSSNCILFSENRLPSVLFSGILDLNSISNPESTGEFLYSGGVIRCSVRVKKLFGIEWDYFTITLSVVSTEIKLNPEVVFFNISKTSAETDQKTIYITLPSNEDYSVIVPPFLTYTKVAEGIVLKTSPSSELEVGSYSDVVQIDQGGKKASITVNLRVTHFFSSELEDYNFCLDGRKLFFNKNAEKASVLKLKLNVNMLVERTPLSFKSEYLFPYFNDKCSIDIGEKINRYFKKYSVNLLNVNNVIDLIMHSAYVHIEALELDEYYTELSSEQLGGFKFFPGRKPKGYPLLTNHLNRRIFGDDKVLLSYITGKTNPADWGLMKPFENPFSDNMVACMRLTPSEMIFPGKKKLETVNYYKFPTPKHKINVQWLNQNLVPEFTAFTGEYEIDGAFQSVVARGVYAKHKKKFETTEEKTIKINTGFILKAERTMISELIASPFCFLELNDRYLKCIPISDKIKEEDSTLQLISFDLEMLIIEEVWK</sequence>
<accession>A0A1S7DQP2</accession>
<protein>
    <submittedName>
        <fullName evidence="1">Uncharacterized protein</fullName>
    </submittedName>
</protein>
<dbReference type="EMBL" id="JAOZYT010000010">
    <property type="protein sequence ID" value="MCW0523225.1"/>
    <property type="molecule type" value="Genomic_DNA"/>
</dbReference>
<organism evidence="1 3">
    <name type="scientific">Riemerella anatipestifer</name>
    <name type="common">Moraxella anatipestifer</name>
    <dbReference type="NCBI Taxonomy" id="34085"/>
    <lineage>
        <taxon>Bacteria</taxon>
        <taxon>Pseudomonadati</taxon>
        <taxon>Bacteroidota</taxon>
        <taxon>Flavobacteriia</taxon>
        <taxon>Flavobacteriales</taxon>
        <taxon>Weeksellaceae</taxon>
        <taxon>Riemerella</taxon>
    </lineage>
</organism>
<evidence type="ECO:0000313" key="3">
    <source>
        <dbReference type="Proteomes" id="UP000189883"/>
    </source>
</evidence>
<dbReference type="AlphaFoldDB" id="A0A1S7DQP2"/>
<reference evidence="2" key="2">
    <citation type="submission" date="2022-10" db="EMBL/GenBank/DDBJ databases">
        <title>Sifting through the core-genome to identify putative cross-protective antigens against Riemerella anatipestifer.</title>
        <authorList>
            <person name="Zheng X."/>
            <person name="Zhang W."/>
        </authorList>
    </citation>
    <scope>NUCLEOTIDE SEQUENCE</scope>
    <source>
        <strain evidence="2">ZWRA178</strain>
    </source>
</reference>
<dbReference type="Proteomes" id="UP001207440">
    <property type="component" value="Unassembled WGS sequence"/>
</dbReference>
<reference evidence="1 3" key="1">
    <citation type="submission" date="2015-06" db="EMBL/GenBank/DDBJ databases">
        <title>R. anatipestifer strain HXb2 is the most virulent strain so far, and the genome sequence would help us uncover the pathogenesis.</title>
        <authorList>
            <person name="Hu Q."/>
            <person name="Qi J."/>
            <person name="Bo H."/>
            <person name="Liu G."/>
            <person name="Tao M."/>
            <person name="Ding Y."/>
            <person name="Xue Y."/>
        </authorList>
    </citation>
    <scope>NUCLEOTIDE SEQUENCE [LARGE SCALE GENOMIC DNA]</scope>
    <source>
        <strain evidence="1 3">HXb2</strain>
    </source>
</reference>
<dbReference type="EMBL" id="CP011859">
    <property type="protein sequence ID" value="AQY21427.1"/>
    <property type="molecule type" value="Genomic_DNA"/>
</dbReference>
<gene>
    <name evidence="1" type="ORF">AB406_0469</name>
    <name evidence="2" type="ORF">OKE68_02695</name>
</gene>